<evidence type="ECO:0000313" key="1">
    <source>
        <dbReference type="EMBL" id="ADO99371.1"/>
    </source>
</evidence>
<reference evidence="1 2" key="1">
    <citation type="journal article" date="2010" name="Environ. Microbiol.">
        <title>Genomic analysis of oceanic cyanobacterial myoviruses compared with T4-like myoviruses from diverse hosts and environments.</title>
        <authorList>
            <person name="Sullivan M.B."/>
            <person name="Huang K.H."/>
            <person name="Ignacio-Espinoza J.C."/>
            <person name="Berlin A.M."/>
            <person name="Kelly L."/>
            <person name="Weigele P.R."/>
            <person name="DeFrancesco A.S."/>
            <person name="Kern S.E."/>
            <person name="Thompson L.R."/>
            <person name="Young S."/>
            <person name="Yandava C."/>
            <person name="Fu R."/>
            <person name="Krastins B."/>
            <person name="Chase M."/>
            <person name="Sarracino D."/>
            <person name="Osburne M.S."/>
            <person name="Henn M.R."/>
            <person name="Chisholm S.W."/>
        </authorList>
    </citation>
    <scope>NUCLEOTIDE SEQUENCE [LARGE SCALE GENOMIC DNA]</scope>
    <source>
        <strain evidence="1">Syn19</strain>
    </source>
</reference>
<keyword evidence="2" id="KW-1185">Reference proteome</keyword>
<dbReference type="Proteomes" id="UP000006535">
    <property type="component" value="Segment"/>
</dbReference>
<evidence type="ECO:0000313" key="2">
    <source>
        <dbReference type="Proteomes" id="UP000006535"/>
    </source>
</evidence>
<sequence>MLSTLLALTLAHHNDGNPYGWHMSCERFLQKRVEIHLDGNLDFRSKRNLILYFQTKVDGQCNDVLT</sequence>
<name>E3SQF1_9CAUD</name>
<proteinExistence type="predicted"/>
<protein>
    <submittedName>
        <fullName evidence="1">Uncharacterized protein</fullName>
    </submittedName>
</protein>
<dbReference type="OrthoDB" id="25099at10239"/>
<organism evidence="1 2">
    <name type="scientific">Synechococcus phage Syn19</name>
    <dbReference type="NCBI Taxonomy" id="445684"/>
    <lineage>
        <taxon>Viruses</taxon>
        <taxon>Duplodnaviria</taxon>
        <taxon>Heunggongvirae</taxon>
        <taxon>Uroviricota</taxon>
        <taxon>Caudoviricetes</taxon>
        <taxon>Pantevenvirales</taxon>
        <taxon>Kyanoviridae</taxon>
        <taxon>Pontusvirus</taxon>
        <taxon>Pontusvirus syn19</taxon>
    </lineage>
</organism>
<dbReference type="RefSeq" id="YP_004324019.1">
    <property type="nucleotide sequence ID" value="NC_015286.1"/>
</dbReference>
<dbReference type="EMBL" id="GU071106">
    <property type="protein sequence ID" value="ADO99371.1"/>
    <property type="molecule type" value="Genomic_DNA"/>
</dbReference>
<accession>E3SQF1</accession>
<dbReference type="GeneID" id="10328383"/>
<dbReference type="KEGG" id="vg:10328383"/>
<gene>
    <name evidence="1" type="ORF">Syn19_186</name>
</gene>